<accession>A0A6C0CIF5</accession>
<keyword evidence="1" id="KW-0472">Membrane</keyword>
<dbReference type="AlphaFoldDB" id="A0A6C0CIF5"/>
<dbReference type="EMBL" id="MN739425">
    <property type="protein sequence ID" value="QHT04271.1"/>
    <property type="molecule type" value="Genomic_DNA"/>
</dbReference>
<feature type="transmembrane region" description="Helical" evidence="1">
    <location>
        <begin position="43"/>
        <end position="73"/>
    </location>
</feature>
<name>A0A6C0CIF5_9ZZZZ</name>
<keyword evidence="1" id="KW-0812">Transmembrane</keyword>
<reference evidence="2" key="1">
    <citation type="journal article" date="2020" name="Nature">
        <title>Giant virus diversity and host interactions through global metagenomics.</title>
        <authorList>
            <person name="Schulz F."/>
            <person name="Roux S."/>
            <person name="Paez-Espino D."/>
            <person name="Jungbluth S."/>
            <person name="Walsh D.A."/>
            <person name="Denef V.J."/>
            <person name="McMahon K.D."/>
            <person name="Konstantinidis K.T."/>
            <person name="Eloe-Fadrosh E.A."/>
            <person name="Kyrpides N.C."/>
            <person name="Woyke T."/>
        </authorList>
    </citation>
    <scope>NUCLEOTIDE SEQUENCE</scope>
    <source>
        <strain evidence="2">GVMAG-M-3300021185-45</strain>
    </source>
</reference>
<keyword evidence="1" id="KW-1133">Transmembrane helix</keyword>
<sequence>MRPYEDLMKKNNYHQLFFVIVLICYIIFNVQTPYAIAPIVDSIFGNIIVIILAFFILVHSNPILGIIFVFAAYEFIRRSSDKTGTSAIKRYLPSQMKMDSHLSAFNQFPVTLEEQMVKQMAPLVETSGPNHLHYNPATSYTHNAMNVTDTTSVI</sequence>
<proteinExistence type="predicted"/>
<evidence type="ECO:0000313" key="2">
    <source>
        <dbReference type="EMBL" id="QHT04271.1"/>
    </source>
</evidence>
<protein>
    <submittedName>
        <fullName evidence="2">Uncharacterized protein</fullName>
    </submittedName>
</protein>
<organism evidence="2">
    <name type="scientific">viral metagenome</name>
    <dbReference type="NCBI Taxonomy" id="1070528"/>
    <lineage>
        <taxon>unclassified sequences</taxon>
        <taxon>metagenomes</taxon>
        <taxon>organismal metagenomes</taxon>
    </lineage>
</organism>
<feature type="transmembrane region" description="Helical" evidence="1">
    <location>
        <begin position="12"/>
        <end position="31"/>
    </location>
</feature>
<evidence type="ECO:0000256" key="1">
    <source>
        <dbReference type="SAM" id="Phobius"/>
    </source>
</evidence>